<keyword evidence="4 6" id="KW-0456">Lyase</keyword>
<dbReference type="InterPro" id="IPR006368">
    <property type="entry name" value="GDP_Man_deHydtase"/>
</dbReference>
<dbReference type="GO" id="GO:0008446">
    <property type="term" value="F:GDP-mannose 4,6-dehydratase activity"/>
    <property type="evidence" value="ECO:0007669"/>
    <property type="project" value="UniProtKB-EC"/>
</dbReference>
<dbReference type="InterPro" id="IPR016040">
    <property type="entry name" value="NAD(P)-bd_dom"/>
</dbReference>
<comment type="cofactor">
    <cofactor evidence="1">
        <name>NADP(+)</name>
        <dbReference type="ChEBI" id="CHEBI:58349"/>
    </cofactor>
</comment>
<dbReference type="SUPFAM" id="SSF51735">
    <property type="entry name" value="NAD(P)-binding Rossmann-fold domains"/>
    <property type="match status" value="1"/>
</dbReference>
<dbReference type="EMBL" id="JAVDYG010000001">
    <property type="protein sequence ID" value="MDR7362033.1"/>
    <property type="molecule type" value="Genomic_DNA"/>
</dbReference>
<dbReference type="PANTHER" id="PTHR43715:SF1">
    <property type="entry name" value="GDP-MANNOSE 4,6 DEHYDRATASE"/>
    <property type="match status" value="1"/>
</dbReference>
<dbReference type="EC" id="4.2.1.47" evidence="3"/>
<reference evidence="6 7" key="1">
    <citation type="submission" date="2023-07" db="EMBL/GenBank/DDBJ databases">
        <title>Sequencing the genomes of 1000 actinobacteria strains.</title>
        <authorList>
            <person name="Klenk H.-P."/>
        </authorList>
    </citation>
    <scope>NUCLEOTIDE SEQUENCE [LARGE SCALE GENOMIC DNA]</scope>
    <source>
        <strain evidence="6 7">DSM 19426</strain>
    </source>
</reference>
<dbReference type="InterPro" id="IPR036291">
    <property type="entry name" value="NAD(P)-bd_dom_sf"/>
</dbReference>
<protein>
    <recommendedName>
        <fullName evidence="3">GDP-mannose 4,6-dehydratase</fullName>
        <ecNumber evidence="3">4.2.1.47</ecNumber>
    </recommendedName>
</protein>
<dbReference type="Gene3D" id="3.90.25.10">
    <property type="entry name" value="UDP-galactose 4-epimerase, domain 1"/>
    <property type="match status" value="1"/>
</dbReference>
<dbReference type="Pfam" id="PF16363">
    <property type="entry name" value="GDP_Man_Dehyd"/>
    <property type="match status" value="1"/>
</dbReference>
<organism evidence="6 7">
    <name type="scientific">Nocardioides marmoribigeumensis</name>
    <dbReference type="NCBI Taxonomy" id="433649"/>
    <lineage>
        <taxon>Bacteria</taxon>
        <taxon>Bacillati</taxon>
        <taxon>Actinomycetota</taxon>
        <taxon>Actinomycetes</taxon>
        <taxon>Propionibacteriales</taxon>
        <taxon>Nocardioidaceae</taxon>
        <taxon>Nocardioides</taxon>
    </lineage>
</organism>
<gene>
    <name evidence="6" type="ORF">J2S63_001586</name>
</gene>
<name>A0ABU2BTT0_9ACTN</name>
<dbReference type="Proteomes" id="UP001183648">
    <property type="component" value="Unassembled WGS sequence"/>
</dbReference>
<dbReference type="PANTHER" id="PTHR43715">
    <property type="entry name" value="GDP-MANNOSE 4,6-DEHYDRATASE"/>
    <property type="match status" value="1"/>
</dbReference>
<keyword evidence="7" id="KW-1185">Reference proteome</keyword>
<evidence type="ECO:0000256" key="3">
    <source>
        <dbReference type="ARBA" id="ARBA00011989"/>
    </source>
</evidence>
<evidence type="ECO:0000256" key="2">
    <source>
        <dbReference type="ARBA" id="ARBA00009263"/>
    </source>
</evidence>
<evidence type="ECO:0000313" key="7">
    <source>
        <dbReference type="Proteomes" id="UP001183648"/>
    </source>
</evidence>
<accession>A0ABU2BTT0</accession>
<evidence type="ECO:0000256" key="1">
    <source>
        <dbReference type="ARBA" id="ARBA00001937"/>
    </source>
</evidence>
<dbReference type="Gene3D" id="3.40.50.720">
    <property type="entry name" value="NAD(P)-binding Rossmann-like Domain"/>
    <property type="match status" value="1"/>
</dbReference>
<evidence type="ECO:0000259" key="5">
    <source>
        <dbReference type="Pfam" id="PF16363"/>
    </source>
</evidence>
<comment type="similarity">
    <text evidence="2">Belongs to the NAD(P)-dependent epimerase/dehydratase family. GDP-mannose 4,6-dehydratase subfamily.</text>
</comment>
<evidence type="ECO:0000256" key="4">
    <source>
        <dbReference type="ARBA" id="ARBA00023239"/>
    </source>
</evidence>
<comment type="caution">
    <text evidence="6">The sequence shown here is derived from an EMBL/GenBank/DDBJ whole genome shotgun (WGS) entry which is preliminary data.</text>
</comment>
<feature type="domain" description="NAD(P)-binding" evidence="5">
    <location>
        <begin position="20"/>
        <end position="266"/>
    </location>
</feature>
<evidence type="ECO:0000313" key="6">
    <source>
        <dbReference type="EMBL" id="MDR7362033.1"/>
    </source>
</evidence>
<sequence>MGTRQDTALARARASAYLSDVDVWVLDLLDPMGFGPLLSEVRPSRVFHLAGSTSVAASWDDPAGTAAVNDHAVARLLADVRAHRDRTGEDVRVFVASTAVDDPSPYARSKRAAEEHVRAARAAGLWAVSARLHNHESPLREPQFVTRKISRTAAAIALGRADSLTLGNTAVRRDWGHARDLVEGVRRMLEQESPTDLELGTGVAHGLLDLVTCAFAAAGLGDATPYLRTDETLLRPGDAAEQVADPAPALAALGWRATTPFARMVTHLVETDLARLRTGVDHSPAYLWPEQFH</sequence>
<proteinExistence type="inferred from homology"/>